<comment type="caution">
    <text evidence="1">The sequence shown here is derived from an EMBL/GenBank/DDBJ whole genome shotgun (WGS) entry which is preliminary data.</text>
</comment>
<gene>
    <name evidence="1" type="ORF">FHI69_21290</name>
</gene>
<protein>
    <submittedName>
        <fullName evidence="1">Uncharacterized protein</fullName>
    </submittedName>
</protein>
<proteinExistence type="predicted"/>
<sequence length="209" mass="23161">MATQFNVRYNVETDELQGRSVLVFLKPHQPQGHCQIHAWQVLTGSAGATESFDYEDRISTDVSSFGINRNRILSGRQGIAPGQLLSAISPHGLSPLLQPAPMSLAQAKLTPAQCGVINQTNPFIEFSCNWYVNERPVVSMPNVDANMTVSFEYQPSFYFMVATPPMVGQTYSLESFPDMTQYARPITATKVDVTVSRQQGLWSFDFSAS</sequence>
<dbReference type="AlphaFoldDB" id="A0A5C4NKC1"/>
<dbReference type="EMBL" id="VDGE01000009">
    <property type="protein sequence ID" value="TNC75194.1"/>
    <property type="molecule type" value="Genomic_DNA"/>
</dbReference>
<organism evidence="1 2">
    <name type="scientific">Janthinobacterium lividum</name>
    <dbReference type="NCBI Taxonomy" id="29581"/>
    <lineage>
        <taxon>Bacteria</taxon>
        <taxon>Pseudomonadati</taxon>
        <taxon>Pseudomonadota</taxon>
        <taxon>Betaproteobacteria</taxon>
        <taxon>Burkholderiales</taxon>
        <taxon>Oxalobacteraceae</taxon>
        <taxon>Janthinobacterium</taxon>
    </lineage>
</organism>
<name>A0A5C4NKC1_9BURK</name>
<dbReference type="RefSeq" id="WP_139091931.1">
    <property type="nucleotide sequence ID" value="NZ_VDGE01000009.1"/>
</dbReference>
<reference evidence="1 2" key="1">
    <citation type="submission" date="2019-06" db="EMBL/GenBank/DDBJ databases">
        <title>Genome sequence of Janthinobacterium lividum UCD_MED1.</title>
        <authorList>
            <person name="De Leon M.E."/>
            <person name="Jospin G."/>
        </authorList>
    </citation>
    <scope>NUCLEOTIDE SEQUENCE [LARGE SCALE GENOMIC DNA]</scope>
    <source>
        <strain evidence="1 2">UCD_MED1</strain>
    </source>
</reference>
<dbReference type="Proteomes" id="UP000305681">
    <property type="component" value="Unassembled WGS sequence"/>
</dbReference>
<accession>A0A5C4NKC1</accession>
<evidence type="ECO:0000313" key="2">
    <source>
        <dbReference type="Proteomes" id="UP000305681"/>
    </source>
</evidence>
<evidence type="ECO:0000313" key="1">
    <source>
        <dbReference type="EMBL" id="TNC75194.1"/>
    </source>
</evidence>